<name>A0A6V7NZ27_ANACO</name>
<accession>A0A6V7NZ27</accession>
<dbReference type="AlphaFoldDB" id="A0A6V7NZ27"/>
<protein>
    <submittedName>
        <fullName evidence="1">Uncharacterized protein</fullName>
    </submittedName>
</protein>
<sequence length="145" mass="16515">MLGEVYEQLDLGVPQIVVAPNTEGKFVGYIDLQIPHNGIVIQTVRCSSSSSHCYWLTERLRVCYERLKEECDFQFMDINYDDSLLYKTYTTTKQPTVLRQKNEYVNERIQLRNAIGDCYATVNRITVGLPTGAADSSEAMPNQHA</sequence>
<reference evidence="1" key="1">
    <citation type="submission" date="2020-07" db="EMBL/GenBank/DDBJ databases">
        <authorList>
            <person name="Lin J."/>
        </authorList>
    </citation>
    <scope>NUCLEOTIDE SEQUENCE</scope>
</reference>
<gene>
    <name evidence="1" type="ORF">CB5_LOCUS7026</name>
</gene>
<organism evidence="1">
    <name type="scientific">Ananas comosus var. bracteatus</name>
    <name type="common">red pineapple</name>
    <dbReference type="NCBI Taxonomy" id="296719"/>
    <lineage>
        <taxon>Eukaryota</taxon>
        <taxon>Viridiplantae</taxon>
        <taxon>Streptophyta</taxon>
        <taxon>Embryophyta</taxon>
        <taxon>Tracheophyta</taxon>
        <taxon>Spermatophyta</taxon>
        <taxon>Magnoliopsida</taxon>
        <taxon>Liliopsida</taxon>
        <taxon>Poales</taxon>
        <taxon>Bromeliaceae</taxon>
        <taxon>Bromelioideae</taxon>
        <taxon>Ananas</taxon>
    </lineage>
</organism>
<dbReference type="EMBL" id="LR862143">
    <property type="protein sequence ID" value="CAD1823815.1"/>
    <property type="molecule type" value="Genomic_DNA"/>
</dbReference>
<evidence type="ECO:0000313" key="1">
    <source>
        <dbReference type="EMBL" id="CAD1823815.1"/>
    </source>
</evidence>
<proteinExistence type="predicted"/>